<dbReference type="InterPro" id="IPR007146">
    <property type="entry name" value="Sas10/Utp3/C1D"/>
</dbReference>
<evidence type="ECO:0000256" key="1">
    <source>
        <dbReference type="ARBA" id="ARBA00010979"/>
    </source>
</evidence>
<reference evidence="4" key="1">
    <citation type="submission" date="2025-08" db="UniProtKB">
        <authorList>
            <consortium name="RefSeq"/>
        </authorList>
    </citation>
    <scope>IDENTIFICATION</scope>
    <source>
        <tissue evidence="4">Testes</tissue>
    </source>
</reference>
<sequence>MAASTSEVINDLPESLSLLQRLTEQVSNVTKHVQNLLHKVQDGEISTNKGVSFLEVKYQLLLSYLVNLTHTMWKKTGGKSLKNDPDIDRLVEIRTVLEKMRPIDDKLHYQIDKLVKTATTGNVNENDPLRFKPNPDNLSSKFDDESENEEDRKKQKVQKYVPPKLVAMPYDEEDTVIDQQQKKEEKAKKRALNSQFMRELREEYLDIPEEIKEFTDFRKMKEDVESKQRQQYEEEHFVRLPVTKQQKAAQKRSLMKSSLADLTSFGELSALTGAHDTDGSSKKRKKRSSKGKKFKGKKKKRF</sequence>
<protein>
    <submittedName>
        <fullName evidence="4">Neuroguidin-A-like</fullName>
    </submittedName>
</protein>
<accession>A0ABM0GKI4</accession>
<feature type="compositionally biased region" description="Basic residues" evidence="2">
    <location>
        <begin position="282"/>
        <end position="302"/>
    </location>
</feature>
<feature type="region of interest" description="Disordered" evidence="2">
    <location>
        <begin position="122"/>
        <end position="158"/>
    </location>
</feature>
<dbReference type="PANTHER" id="PTHR13237:SF9">
    <property type="entry name" value="NEUROGUIDIN"/>
    <property type="match status" value="1"/>
</dbReference>
<dbReference type="RefSeq" id="XP_002731891.1">
    <property type="nucleotide sequence ID" value="XM_002731845.2"/>
</dbReference>
<dbReference type="Proteomes" id="UP000694865">
    <property type="component" value="Unplaced"/>
</dbReference>
<gene>
    <name evidence="4" type="primary">LOC100378854</name>
</gene>
<keyword evidence="3" id="KW-1185">Reference proteome</keyword>
<dbReference type="Pfam" id="PF04000">
    <property type="entry name" value="Sas10_Utp3"/>
    <property type="match status" value="1"/>
</dbReference>
<dbReference type="PANTHER" id="PTHR13237">
    <property type="entry name" value="SOMETHING ABOUT SILENCING PROTEIN 10-RELATED"/>
    <property type="match status" value="1"/>
</dbReference>
<comment type="similarity">
    <text evidence="1">Belongs to the SAS10 family.</text>
</comment>
<dbReference type="GeneID" id="100378854"/>
<name>A0ABM0GKI4_SACKO</name>
<evidence type="ECO:0000313" key="4">
    <source>
        <dbReference type="RefSeq" id="XP_002731891.1"/>
    </source>
</evidence>
<feature type="region of interest" description="Disordered" evidence="2">
    <location>
        <begin position="270"/>
        <end position="302"/>
    </location>
</feature>
<proteinExistence type="inferred from homology"/>
<evidence type="ECO:0000313" key="3">
    <source>
        <dbReference type="Proteomes" id="UP000694865"/>
    </source>
</evidence>
<evidence type="ECO:0000256" key="2">
    <source>
        <dbReference type="SAM" id="MobiDB-lite"/>
    </source>
</evidence>
<organism evidence="3 4">
    <name type="scientific">Saccoglossus kowalevskii</name>
    <name type="common">Acorn worm</name>
    <dbReference type="NCBI Taxonomy" id="10224"/>
    <lineage>
        <taxon>Eukaryota</taxon>
        <taxon>Metazoa</taxon>
        <taxon>Hemichordata</taxon>
        <taxon>Enteropneusta</taxon>
        <taxon>Harrimaniidae</taxon>
        <taxon>Saccoglossus</taxon>
    </lineage>
</organism>